<gene>
    <name evidence="2" type="ORF">HAX54_039477</name>
</gene>
<evidence type="ECO:0000313" key="2">
    <source>
        <dbReference type="EMBL" id="MCD7458882.1"/>
    </source>
</evidence>
<comment type="caution">
    <text evidence="2">The sequence shown here is derived from an EMBL/GenBank/DDBJ whole genome shotgun (WGS) entry which is preliminary data.</text>
</comment>
<reference evidence="2 3" key="1">
    <citation type="journal article" date="2021" name="BMC Genomics">
        <title>Datura genome reveals duplications of psychoactive alkaloid biosynthetic genes and high mutation rate following tissue culture.</title>
        <authorList>
            <person name="Rajewski A."/>
            <person name="Carter-House D."/>
            <person name="Stajich J."/>
            <person name="Litt A."/>
        </authorList>
    </citation>
    <scope>NUCLEOTIDE SEQUENCE [LARGE SCALE GENOMIC DNA]</scope>
    <source>
        <strain evidence="2">AR-01</strain>
    </source>
</reference>
<evidence type="ECO:0000313" key="3">
    <source>
        <dbReference type="Proteomes" id="UP000823775"/>
    </source>
</evidence>
<keyword evidence="3" id="KW-1185">Reference proteome</keyword>
<accession>A0ABS8SJE6</accession>
<feature type="region of interest" description="Disordered" evidence="1">
    <location>
        <begin position="129"/>
        <end position="161"/>
    </location>
</feature>
<dbReference type="EMBL" id="JACEIK010000548">
    <property type="protein sequence ID" value="MCD7458882.1"/>
    <property type="molecule type" value="Genomic_DNA"/>
</dbReference>
<organism evidence="2 3">
    <name type="scientific">Datura stramonium</name>
    <name type="common">Jimsonweed</name>
    <name type="synonym">Common thornapple</name>
    <dbReference type="NCBI Taxonomy" id="4076"/>
    <lineage>
        <taxon>Eukaryota</taxon>
        <taxon>Viridiplantae</taxon>
        <taxon>Streptophyta</taxon>
        <taxon>Embryophyta</taxon>
        <taxon>Tracheophyta</taxon>
        <taxon>Spermatophyta</taxon>
        <taxon>Magnoliopsida</taxon>
        <taxon>eudicotyledons</taxon>
        <taxon>Gunneridae</taxon>
        <taxon>Pentapetalae</taxon>
        <taxon>asterids</taxon>
        <taxon>lamiids</taxon>
        <taxon>Solanales</taxon>
        <taxon>Solanaceae</taxon>
        <taxon>Solanoideae</taxon>
        <taxon>Datureae</taxon>
        <taxon>Datura</taxon>
    </lineage>
</organism>
<protein>
    <submittedName>
        <fullName evidence="2">Uncharacterized protein</fullName>
    </submittedName>
</protein>
<sequence length="161" mass="17959">MKLGEPSIPSRNMVEEVPLYDSGEEDYFPVIYGTSGGNENTKIPNDDMNDDSGFRQLYTFQPKWMKNEATSKLNSVYEEIRPIIKVYGRENRGSVPISIVKTWIEANCSKYKADFDLYFSVIKNVMYPRPTTDTTTAGPSKGGAGPQPTNAEVKPSEGGEE</sequence>
<evidence type="ECO:0000256" key="1">
    <source>
        <dbReference type="SAM" id="MobiDB-lite"/>
    </source>
</evidence>
<name>A0ABS8SJE6_DATST</name>
<proteinExistence type="predicted"/>
<dbReference type="Proteomes" id="UP000823775">
    <property type="component" value="Unassembled WGS sequence"/>
</dbReference>